<evidence type="ECO:0000313" key="5">
    <source>
        <dbReference type="EMBL" id="CAL8077809.1"/>
    </source>
</evidence>
<evidence type="ECO:0000256" key="3">
    <source>
        <dbReference type="SAM" id="SignalP"/>
    </source>
</evidence>
<accession>A0ABP1PUB5</accession>
<feature type="chain" id="PRO_5047475713" description="TRAF1-6 MATH domain-containing protein" evidence="3">
    <location>
        <begin position="23"/>
        <end position="393"/>
    </location>
</feature>
<protein>
    <recommendedName>
        <fullName evidence="4">TRAF1-6 MATH domain-containing protein</fullName>
    </recommendedName>
</protein>
<dbReference type="Pfam" id="PF21355">
    <property type="entry name" value="TRAF-mep_MATH"/>
    <property type="match status" value="1"/>
</dbReference>
<feature type="compositionally biased region" description="Gly residues" evidence="2">
    <location>
        <begin position="191"/>
        <end position="210"/>
    </location>
</feature>
<dbReference type="InterPro" id="IPR008974">
    <property type="entry name" value="TRAF-like"/>
</dbReference>
<keyword evidence="6" id="KW-1185">Reference proteome</keyword>
<dbReference type="InterPro" id="IPR049342">
    <property type="entry name" value="TRAF1-6_MATH_dom"/>
</dbReference>
<feature type="coiled-coil region" evidence="1">
    <location>
        <begin position="103"/>
        <end position="130"/>
    </location>
</feature>
<sequence>MSAFSFITFTVGFLCYFTLCLSQVTVQQPRNSQWFDETIDEFLRNAQDTGEATDIQVSTCKISSRQLVATAQATAARVLKGVCNPAEIEDRFHNLETQLGDQLNVLKAMLLSLEEKLVEQDHEIKRNQRRVMNVLSGMRRNDGASGSTVIDDSNSYSPAYIPATPHRAEEVIRDDEDVPSTLTVRGRLSEDGGGGGGGAGGTGSSLGGSGAVAADTTSLKSGHVGPRSSELVKYNSTVHIENGKRVFSYYWVVTGMAYKLNNWNQQRVLRSNSFYIYPGGYRMYVKIIPKYSSTTMFLHVGITKGEHDETLDWPFSFKMRIHILDQAESKGRVQDLKSRMWDPKELCSGSNWQKPVVGDNPECVGLGIPHDVIKTREYIWNDRIVIKLNVYLD</sequence>
<gene>
    <name evidence="5" type="ORF">ODALV1_LOCUS3922</name>
</gene>
<feature type="region of interest" description="Disordered" evidence="2">
    <location>
        <begin position="184"/>
        <end position="227"/>
    </location>
</feature>
<organism evidence="5 6">
    <name type="scientific">Orchesella dallaii</name>
    <dbReference type="NCBI Taxonomy" id="48710"/>
    <lineage>
        <taxon>Eukaryota</taxon>
        <taxon>Metazoa</taxon>
        <taxon>Ecdysozoa</taxon>
        <taxon>Arthropoda</taxon>
        <taxon>Hexapoda</taxon>
        <taxon>Collembola</taxon>
        <taxon>Entomobryomorpha</taxon>
        <taxon>Entomobryoidea</taxon>
        <taxon>Orchesellidae</taxon>
        <taxon>Orchesellinae</taxon>
        <taxon>Orchesella</taxon>
    </lineage>
</organism>
<reference evidence="5 6" key="1">
    <citation type="submission" date="2024-08" db="EMBL/GenBank/DDBJ databases">
        <authorList>
            <person name="Cucini C."/>
            <person name="Frati F."/>
        </authorList>
    </citation>
    <scope>NUCLEOTIDE SEQUENCE [LARGE SCALE GENOMIC DNA]</scope>
</reference>
<evidence type="ECO:0000313" key="6">
    <source>
        <dbReference type="Proteomes" id="UP001642540"/>
    </source>
</evidence>
<dbReference type="EMBL" id="CAXLJM020000013">
    <property type="protein sequence ID" value="CAL8077809.1"/>
    <property type="molecule type" value="Genomic_DNA"/>
</dbReference>
<dbReference type="Gene3D" id="2.60.210.10">
    <property type="entry name" value="Apoptosis, Tumor Necrosis Factor Receptor Associated Protein 2, Chain A"/>
    <property type="match status" value="1"/>
</dbReference>
<evidence type="ECO:0000256" key="1">
    <source>
        <dbReference type="SAM" id="Coils"/>
    </source>
</evidence>
<keyword evidence="3" id="KW-0732">Signal</keyword>
<feature type="signal peptide" evidence="3">
    <location>
        <begin position="1"/>
        <end position="22"/>
    </location>
</feature>
<proteinExistence type="predicted"/>
<evidence type="ECO:0000256" key="2">
    <source>
        <dbReference type="SAM" id="MobiDB-lite"/>
    </source>
</evidence>
<evidence type="ECO:0000259" key="4">
    <source>
        <dbReference type="Pfam" id="PF21355"/>
    </source>
</evidence>
<name>A0ABP1PUB5_9HEXA</name>
<comment type="caution">
    <text evidence="5">The sequence shown here is derived from an EMBL/GenBank/DDBJ whole genome shotgun (WGS) entry which is preliminary data.</text>
</comment>
<dbReference type="SUPFAM" id="SSF49599">
    <property type="entry name" value="TRAF domain-like"/>
    <property type="match status" value="1"/>
</dbReference>
<dbReference type="Proteomes" id="UP001642540">
    <property type="component" value="Unassembled WGS sequence"/>
</dbReference>
<keyword evidence="1" id="KW-0175">Coiled coil</keyword>
<feature type="domain" description="TRAF1-6 MATH" evidence="4">
    <location>
        <begin position="267"/>
        <end position="387"/>
    </location>
</feature>